<accession>A0A3B1A671</accession>
<name>A0A3B1A671_9ZZZZ</name>
<reference evidence="1" key="1">
    <citation type="submission" date="2018-06" db="EMBL/GenBank/DDBJ databases">
        <authorList>
            <person name="Zhirakovskaya E."/>
        </authorList>
    </citation>
    <scope>NUCLEOTIDE SEQUENCE</scope>
</reference>
<dbReference type="AlphaFoldDB" id="A0A3B1A671"/>
<dbReference type="EMBL" id="UOFS01000024">
    <property type="protein sequence ID" value="VAW95603.1"/>
    <property type="molecule type" value="Genomic_DNA"/>
</dbReference>
<organism evidence="1">
    <name type="scientific">hydrothermal vent metagenome</name>
    <dbReference type="NCBI Taxonomy" id="652676"/>
    <lineage>
        <taxon>unclassified sequences</taxon>
        <taxon>metagenomes</taxon>
        <taxon>ecological metagenomes</taxon>
    </lineage>
</organism>
<dbReference type="InterPro" id="IPR036280">
    <property type="entry name" value="Multihaem_cyt_sf"/>
</dbReference>
<protein>
    <submittedName>
        <fullName evidence="1">Uncharacterized protein</fullName>
    </submittedName>
</protein>
<dbReference type="SUPFAM" id="SSF48695">
    <property type="entry name" value="Multiheme cytochromes"/>
    <property type="match status" value="1"/>
</dbReference>
<proteinExistence type="predicted"/>
<sequence>MQIHSKIVTAILGIALVLPLSPTYAGDSNGPVIPKATKSAGKDKCVLPVAEMRRNHMEHILHQRDATVHEGIRTKQFSLTECVNCHVPVKPEGQEIRVTSSEHFCNSCHSYTAVSIDCFQCHNDQPTTNPYSAKKNDLTTHKYVNNSVNTESTSNTGIR</sequence>
<dbReference type="Gene3D" id="3.90.10.10">
    <property type="entry name" value="Cytochrome C3"/>
    <property type="match status" value="1"/>
</dbReference>
<evidence type="ECO:0000313" key="1">
    <source>
        <dbReference type="EMBL" id="VAW95603.1"/>
    </source>
</evidence>
<gene>
    <name evidence="1" type="ORF">MNBD_GAMMA22-1814</name>
</gene>